<protein>
    <submittedName>
        <fullName evidence="5">Nucleotide-binding universal stress UspA family protein</fullName>
    </submittedName>
</protein>
<organism evidence="5 6">
    <name type="scientific">Actinopolymorpha rutila</name>
    <dbReference type="NCBI Taxonomy" id="446787"/>
    <lineage>
        <taxon>Bacteria</taxon>
        <taxon>Bacillati</taxon>
        <taxon>Actinomycetota</taxon>
        <taxon>Actinomycetes</taxon>
        <taxon>Propionibacteriales</taxon>
        <taxon>Actinopolymorphaceae</taxon>
        <taxon>Actinopolymorpha</taxon>
    </lineage>
</organism>
<evidence type="ECO:0000256" key="1">
    <source>
        <dbReference type="ARBA" id="ARBA00008791"/>
    </source>
</evidence>
<evidence type="ECO:0000313" key="6">
    <source>
        <dbReference type="Proteomes" id="UP000579605"/>
    </source>
</evidence>
<evidence type="ECO:0000256" key="2">
    <source>
        <dbReference type="ARBA" id="ARBA00022741"/>
    </source>
</evidence>
<name>A0A852ZE27_9ACTN</name>
<sequence length="280" mass="28476">MGERLTEGRPVTVGVDGRPGGVQALHWAAAEARARDAALRVVHAYQLPIAPAAYPPGDYDVYALDEAAQEVVAGAMAEAAPETGGLPVVEVTAEGNAVQVLLAESGSAALVVVGTRGRGWLARGVLGSCSAGVAARAHCTVVVVRGPGGPPDAPVVVGVDGTDLSDTVLAFAFEHAARHGVGLRAVLCSTSDAEADVDEPARAVAEALAGWREKYPDVRTDRTVVRGRPVDGLVEESAQARLLVVGARGRHALAGTLLGSVSQGVLREASVPVAVVHPAP</sequence>
<reference evidence="5 6" key="1">
    <citation type="submission" date="2020-07" db="EMBL/GenBank/DDBJ databases">
        <title>Sequencing the genomes of 1000 actinobacteria strains.</title>
        <authorList>
            <person name="Klenk H.-P."/>
        </authorList>
    </citation>
    <scope>NUCLEOTIDE SEQUENCE [LARGE SCALE GENOMIC DNA]</scope>
    <source>
        <strain evidence="5 6">DSM 18448</strain>
    </source>
</reference>
<dbReference type="AlphaFoldDB" id="A0A852ZE27"/>
<dbReference type="GO" id="GO:0005524">
    <property type="term" value="F:ATP binding"/>
    <property type="evidence" value="ECO:0007669"/>
    <property type="project" value="UniProtKB-KW"/>
</dbReference>
<feature type="domain" description="UspA" evidence="4">
    <location>
        <begin position="9"/>
        <end position="145"/>
    </location>
</feature>
<comment type="caution">
    <text evidence="5">The sequence shown here is derived from an EMBL/GenBank/DDBJ whole genome shotgun (WGS) entry which is preliminary data.</text>
</comment>
<dbReference type="PANTHER" id="PTHR46268">
    <property type="entry name" value="STRESS RESPONSE PROTEIN NHAX"/>
    <property type="match status" value="1"/>
</dbReference>
<keyword evidence="6" id="KW-1185">Reference proteome</keyword>
<evidence type="ECO:0000259" key="4">
    <source>
        <dbReference type="Pfam" id="PF00582"/>
    </source>
</evidence>
<dbReference type="PRINTS" id="PR01438">
    <property type="entry name" value="UNVRSLSTRESS"/>
</dbReference>
<keyword evidence="2" id="KW-0547">Nucleotide-binding</keyword>
<dbReference type="Gene3D" id="3.40.50.620">
    <property type="entry name" value="HUPs"/>
    <property type="match status" value="2"/>
</dbReference>
<dbReference type="InterPro" id="IPR006015">
    <property type="entry name" value="Universal_stress_UspA"/>
</dbReference>
<dbReference type="PANTHER" id="PTHR46268:SF27">
    <property type="entry name" value="UNIVERSAL STRESS PROTEIN RV2623"/>
    <property type="match status" value="1"/>
</dbReference>
<dbReference type="SUPFAM" id="SSF52402">
    <property type="entry name" value="Adenine nucleotide alpha hydrolases-like"/>
    <property type="match status" value="2"/>
</dbReference>
<feature type="domain" description="UspA" evidence="4">
    <location>
        <begin position="155"/>
        <end position="277"/>
    </location>
</feature>
<accession>A0A852ZE27</accession>
<dbReference type="Proteomes" id="UP000579605">
    <property type="component" value="Unassembled WGS sequence"/>
</dbReference>
<dbReference type="EMBL" id="JACBZH010000001">
    <property type="protein sequence ID" value="NYH90435.1"/>
    <property type="molecule type" value="Genomic_DNA"/>
</dbReference>
<proteinExistence type="inferred from homology"/>
<dbReference type="InterPro" id="IPR006016">
    <property type="entry name" value="UspA"/>
</dbReference>
<dbReference type="Pfam" id="PF00582">
    <property type="entry name" value="Usp"/>
    <property type="match status" value="2"/>
</dbReference>
<keyword evidence="3" id="KW-0067">ATP-binding</keyword>
<evidence type="ECO:0000256" key="3">
    <source>
        <dbReference type="ARBA" id="ARBA00022840"/>
    </source>
</evidence>
<gene>
    <name evidence="5" type="ORF">F4554_003073</name>
</gene>
<dbReference type="InterPro" id="IPR014729">
    <property type="entry name" value="Rossmann-like_a/b/a_fold"/>
</dbReference>
<comment type="similarity">
    <text evidence="1">Belongs to the universal stress protein A family.</text>
</comment>
<evidence type="ECO:0000313" key="5">
    <source>
        <dbReference type="EMBL" id="NYH90435.1"/>
    </source>
</evidence>
<dbReference type="RefSeq" id="WP_202889303.1">
    <property type="nucleotide sequence ID" value="NZ_BAAARR010000016.1"/>
</dbReference>